<name>A0ACC0K4Z8_CHOFU</name>
<evidence type="ECO:0000313" key="1">
    <source>
        <dbReference type="EMBL" id="KAI8431509.1"/>
    </source>
</evidence>
<organism evidence="1 2">
    <name type="scientific">Choristoneura fumiferana</name>
    <name type="common">Spruce budworm moth</name>
    <name type="synonym">Archips fumiferana</name>
    <dbReference type="NCBI Taxonomy" id="7141"/>
    <lineage>
        <taxon>Eukaryota</taxon>
        <taxon>Metazoa</taxon>
        <taxon>Ecdysozoa</taxon>
        <taxon>Arthropoda</taxon>
        <taxon>Hexapoda</taxon>
        <taxon>Insecta</taxon>
        <taxon>Pterygota</taxon>
        <taxon>Neoptera</taxon>
        <taxon>Endopterygota</taxon>
        <taxon>Lepidoptera</taxon>
        <taxon>Glossata</taxon>
        <taxon>Ditrysia</taxon>
        <taxon>Tortricoidea</taxon>
        <taxon>Tortricidae</taxon>
        <taxon>Tortricinae</taxon>
        <taxon>Choristoneura</taxon>
    </lineage>
</organism>
<evidence type="ECO:0000313" key="2">
    <source>
        <dbReference type="Proteomes" id="UP001064048"/>
    </source>
</evidence>
<accession>A0ACC0K4Z8</accession>
<dbReference type="EMBL" id="CM046130">
    <property type="protein sequence ID" value="KAI8431509.1"/>
    <property type="molecule type" value="Genomic_DNA"/>
</dbReference>
<gene>
    <name evidence="1" type="ORF">MSG28_016011</name>
</gene>
<reference evidence="1 2" key="1">
    <citation type="journal article" date="2022" name="Genome Biol. Evol.">
        <title>The Spruce Budworm Genome: Reconstructing the Evolutionary History of Antifreeze Proteins.</title>
        <authorList>
            <person name="Beliveau C."/>
            <person name="Gagne P."/>
            <person name="Picq S."/>
            <person name="Vernygora O."/>
            <person name="Keeling C.I."/>
            <person name="Pinkney K."/>
            <person name="Doucet D."/>
            <person name="Wen F."/>
            <person name="Johnston J.S."/>
            <person name="Maaroufi H."/>
            <person name="Boyle B."/>
            <person name="Laroche J."/>
            <person name="Dewar K."/>
            <person name="Juretic N."/>
            <person name="Blackburn G."/>
            <person name="Nisole A."/>
            <person name="Brunet B."/>
            <person name="Brandao M."/>
            <person name="Lumley L."/>
            <person name="Duan J."/>
            <person name="Quan G."/>
            <person name="Lucarotti C.J."/>
            <person name="Roe A.D."/>
            <person name="Sperling F.A.H."/>
            <person name="Levesque R.C."/>
            <person name="Cusson M."/>
        </authorList>
    </citation>
    <scope>NUCLEOTIDE SEQUENCE [LARGE SCALE GENOMIC DNA]</scope>
    <source>
        <strain evidence="1">Glfc:IPQL:Cfum</strain>
    </source>
</reference>
<proteinExistence type="predicted"/>
<protein>
    <submittedName>
        <fullName evidence="1">Uncharacterized protein</fullName>
    </submittedName>
</protein>
<keyword evidence="2" id="KW-1185">Reference proteome</keyword>
<sequence>MLQAPDIAEIGATGEENVYTLEVRSMAHIGLLGFPNAGKSTLLRALTRARPTVAPHPFTTLRPHIGIQFLQHVERCRGLIYLLDGTDDPLHQYRHLSHELSQYNSSLSNRNSCVVINKIDLPSGRENFERVKKKMKVIGISAKTGLNLLELLKENIAG</sequence>
<dbReference type="Proteomes" id="UP001064048">
    <property type="component" value="Chromosome 30"/>
</dbReference>
<comment type="caution">
    <text evidence="1">The sequence shown here is derived from an EMBL/GenBank/DDBJ whole genome shotgun (WGS) entry which is preliminary data.</text>
</comment>